<dbReference type="Proteomes" id="UP001234178">
    <property type="component" value="Unassembled WGS sequence"/>
</dbReference>
<protein>
    <submittedName>
        <fullName evidence="1">Uncharacterized protein</fullName>
    </submittedName>
</protein>
<accession>A0ABR0B4K6</accession>
<organism evidence="1 2">
    <name type="scientific">Daphnia magna</name>
    <dbReference type="NCBI Taxonomy" id="35525"/>
    <lineage>
        <taxon>Eukaryota</taxon>
        <taxon>Metazoa</taxon>
        <taxon>Ecdysozoa</taxon>
        <taxon>Arthropoda</taxon>
        <taxon>Crustacea</taxon>
        <taxon>Branchiopoda</taxon>
        <taxon>Diplostraca</taxon>
        <taxon>Cladocera</taxon>
        <taxon>Anomopoda</taxon>
        <taxon>Daphniidae</taxon>
        <taxon>Daphnia</taxon>
    </lineage>
</organism>
<evidence type="ECO:0000313" key="2">
    <source>
        <dbReference type="Proteomes" id="UP001234178"/>
    </source>
</evidence>
<proteinExistence type="predicted"/>
<keyword evidence="2" id="KW-1185">Reference proteome</keyword>
<name>A0ABR0B4K6_9CRUS</name>
<dbReference type="EMBL" id="JAOYFB010000040">
    <property type="protein sequence ID" value="KAK4036611.1"/>
    <property type="molecule type" value="Genomic_DNA"/>
</dbReference>
<gene>
    <name evidence="1" type="ORF">OUZ56_028657</name>
</gene>
<comment type="caution">
    <text evidence="1">The sequence shown here is derived from an EMBL/GenBank/DDBJ whole genome shotgun (WGS) entry which is preliminary data.</text>
</comment>
<sequence length="63" mass="6919">MVAYQSGRLLRIGRGLDYVNLICPCHRIHTKENPDLGGSAEVEKGQQTFTTVNSSLMGKGLEQ</sequence>
<reference evidence="1 2" key="1">
    <citation type="journal article" date="2023" name="Nucleic Acids Res.">
        <title>The hologenome of Daphnia magna reveals possible DNA methylation and microbiome-mediated evolution of the host genome.</title>
        <authorList>
            <person name="Chaturvedi A."/>
            <person name="Li X."/>
            <person name="Dhandapani V."/>
            <person name="Marshall H."/>
            <person name="Kissane S."/>
            <person name="Cuenca-Cambronero M."/>
            <person name="Asole G."/>
            <person name="Calvet F."/>
            <person name="Ruiz-Romero M."/>
            <person name="Marangio P."/>
            <person name="Guigo R."/>
            <person name="Rago D."/>
            <person name="Mirbahai L."/>
            <person name="Eastwood N."/>
            <person name="Colbourne J.K."/>
            <person name="Zhou J."/>
            <person name="Mallon E."/>
            <person name="Orsini L."/>
        </authorList>
    </citation>
    <scope>NUCLEOTIDE SEQUENCE [LARGE SCALE GENOMIC DNA]</scope>
    <source>
        <strain evidence="1">LRV0_1</strain>
    </source>
</reference>
<evidence type="ECO:0000313" key="1">
    <source>
        <dbReference type="EMBL" id="KAK4036611.1"/>
    </source>
</evidence>